<evidence type="ECO:0000256" key="6">
    <source>
        <dbReference type="SAM" id="Phobius"/>
    </source>
</evidence>
<evidence type="ECO:0000256" key="5">
    <source>
        <dbReference type="ARBA" id="ARBA00023136"/>
    </source>
</evidence>
<dbReference type="EMBL" id="JBCGBO010000025">
    <property type="protein sequence ID" value="KAK9176017.1"/>
    <property type="molecule type" value="Genomic_DNA"/>
</dbReference>
<keyword evidence="4 6" id="KW-1133">Transmembrane helix</keyword>
<evidence type="ECO:0000313" key="8">
    <source>
        <dbReference type="Proteomes" id="UP001428341"/>
    </source>
</evidence>
<feature type="transmembrane region" description="Helical" evidence="6">
    <location>
        <begin position="15"/>
        <end position="39"/>
    </location>
</feature>
<dbReference type="PANTHER" id="PTHR30509">
    <property type="entry name" value="P-HYDROXYBENZOIC ACID EFFLUX PUMP SUBUNIT-RELATED"/>
    <property type="match status" value="1"/>
</dbReference>
<evidence type="ECO:0000256" key="1">
    <source>
        <dbReference type="ARBA" id="ARBA00004651"/>
    </source>
</evidence>
<feature type="transmembrane region" description="Helical" evidence="6">
    <location>
        <begin position="229"/>
        <end position="246"/>
    </location>
</feature>
<dbReference type="GO" id="GO:0005886">
    <property type="term" value="C:plasma membrane"/>
    <property type="evidence" value="ECO:0007669"/>
    <property type="project" value="UniProtKB-SubCell"/>
</dbReference>
<feature type="transmembrane region" description="Helical" evidence="6">
    <location>
        <begin position="51"/>
        <end position="70"/>
    </location>
</feature>
<gene>
    <name evidence="7" type="ORF">WN944_028030</name>
</gene>
<organism evidence="7 8">
    <name type="scientific">Citrus x changshan-huyou</name>
    <dbReference type="NCBI Taxonomy" id="2935761"/>
    <lineage>
        <taxon>Eukaryota</taxon>
        <taxon>Viridiplantae</taxon>
        <taxon>Streptophyta</taxon>
        <taxon>Embryophyta</taxon>
        <taxon>Tracheophyta</taxon>
        <taxon>Spermatophyta</taxon>
        <taxon>Magnoliopsida</taxon>
        <taxon>eudicotyledons</taxon>
        <taxon>Gunneridae</taxon>
        <taxon>Pentapetalae</taxon>
        <taxon>rosids</taxon>
        <taxon>malvids</taxon>
        <taxon>Sapindales</taxon>
        <taxon>Rutaceae</taxon>
        <taxon>Aurantioideae</taxon>
        <taxon>Citrus</taxon>
    </lineage>
</organism>
<evidence type="ECO:0000256" key="4">
    <source>
        <dbReference type="ARBA" id="ARBA00022989"/>
    </source>
</evidence>
<evidence type="ECO:0000256" key="2">
    <source>
        <dbReference type="ARBA" id="ARBA00022475"/>
    </source>
</evidence>
<evidence type="ECO:0000313" key="7">
    <source>
        <dbReference type="EMBL" id="KAK9176017.1"/>
    </source>
</evidence>
<protein>
    <submittedName>
        <fullName evidence="7">Uncharacterized protein</fullName>
    </submittedName>
</protein>
<reference evidence="7 8" key="1">
    <citation type="submission" date="2024-05" db="EMBL/GenBank/DDBJ databases">
        <title>Haplotype-resolved chromosome-level genome assembly of Huyou (Citrus changshanensis).</title>
        <authorList>
            <person name="Miao C."/>
            <person name="Chen W."/>
            <person name="Wu Y."/>
            <person name="Wang L."/>
            <person name="Zhao S."/>
            <person name="Grierson D."/>
            <person name="Xu C."/>
            <person name="Chen K."/>
        </authorList>
    </citation>
    <scope>NUCLEOTIDE SEQUENCE [LARGE SCALE GENOMIC DNA]</scope>
    <source>
        <strain evidence="7">01-14</strain>
        <tissue evidence="7">Leaf</tissue>
    </source>
</reference>
<keyword evidence="3 6" id="KW-0812">Transmembrane</keyword>
<comment type="subcellular location">
    <subcellularLocation>
        <location evidence="1">Cell membrane</location>
        <topology evidence="1">Multi-pass membrane protein</topology>
    </subcellularLocation>
</comment>
<feature type="transmembrane region" description="Helical" evidence="6">
    <location>
        <begin position="130"/>
        <end position="151"/>
    </location>
</feature>
<sequence>MAAINEDKTNQARAMWLTCLASAYRTAVACTIVGSITFYGPSSRRGQGCWLALYATVQSIGPALLTMWLIGPARLTTGTTALAVAIAAFFVAFPEGTHLVAKRIALGQIVLTYVMGFVNGEHSGAVMLPVRVAASTAIGVLACVLALLLPYPRLACYEVKWNCKQLADNASERLRLYVKALCAADKSTALASISLAKSLTKSGEEISISRVTIKRDGNGSNHFLRHGRMYGQGGGISAVIGAVLILGRKSFGPPEEFAIARIVETFIGLTCTIIGELLFQSTRASTLAKSQLSKSLGTLHDCISSMTLRASQASLLHKQKRLKMHVNELGTFIGEADVEPNFGFLPFHSACYSKLLVSLVKMVHLLHFCSYSIGFLEQESQKIDKASWKEDVQKLDGDVKLVKEMACSSIKCFNDAITTIKSLAILEKELERKTFNVFRDIECGNSPIGLWFNERSFAFTMLSAMVRASIRVL</sequence>
<keyword evidence="2" id="KW-1003">Cell membrane</keyword>
<keyword evidence="8" id="KW-1185">Reference proteome</keyword>
<proteinExistence type="predicted"/>
<dbReference type="PANTHER" id="PTHR30509:SF9">
    <property type="entry name" value="MULTIDRUG RESISTANCE PROTEIN MDTO"/>
    <property type="match status" value="1"/>
</dbReference>
<accession>A0AAP0LIL9</accession>
<dbReference type="Proteomes" id="UP001428341">
    <property type="component" value="Unassembled WGS sequence"/>
</dbReference>
<feature type="transmembrane region" description="Helical" evidence="6">
    <location>
        <begin position="76"/>
        <end position="93"/>
    </location>
</feature>
<dbReference type="AlphaFoldDB" id="A0AAP0LIL9"/>
<name>A0AAP0LIL9_9ROSI</name>
<feature type="transmembrane region" description="Helical" evidence="6">
    <location>
        <begin position="258"/>
        <end position="279"/>
    </location>
</feature>
<evidence type="ECO:0000256" key="3">
    <source>
        <dbReference type="ARBA" id="ARBA00022692"/>
    </source>
</evidence>
<comment type="caution">
    <text evidence="7">The sequence shown here is derived from an EMBL/GenBank/DDBJ whole genome shotgun (WGS) entry which is preliminary data.</text>
</comment>
<keyword evidence="5 6" id="KW-0472">Membrane</keyword>